<evidence type="ECO:0000313" key="3">
    <source>
        <dbReference type="Proteomes" id="UP000735302"/>
    </source>
</evidence>
<evidence type="ECO:0000256" key="1">
    <source>
        <dbReference type="SAM" id="MobiDB-lite"/>
    </source>
</evidence>
<name>A0AAV4C745_9GAST</name>
<keyword evidence="3" id="KW-1185">Reference proteome</keyword>
<accession>A0AAV4C745</accession>
<gene>
    <name evidence="2" type="ORF">PoB_005418800</name>
</gene>
<dbReference type="Proteomes" id="UP000735302">
    <property type="component" value="Unassembled WGS sequence"/>
</dbReference>
<sequence length="95" mass="10698">MAFQKLEHRKGKMTKTFGASILFFRDSANEQGLGIDFGKKSYEDNDDGDENNYSDGDSAGDYDDDYDVDNDEDDNNEYDDGESGDDNECGDDYDD</sequence>
<feature type="compositionally biased region" description="Acidic residues" evidence="1">
    <location>
        <begin position="44"/>
        <end position="95"/>
    </location>
</feature>
<reference evidence="2 3" key="1">
    <citation type="journal article" date="2021" name="Elife">
        <title>Chloroplast acquisition without the gene transfer in kleptoplastic sea slugs, Plakobranchus ocellatus.</title>
        <authorList>
            <person name="Maeda T."/>
            <person name="Takahashi S."/>
            <person name="Yoshida T."/>
            <person name="Shimamura S."/>
            <person name="Takaki Y."/>
            <person name="Nagai Y."/>
            <person name="Toyoda A."/>
            <person name="Suzuki Y."/>
            <person name="Arimoto A."/>
            <person name="Ishii H."/>
            <person name="Satoh N."/>
            <person name="Nishiyama T."/>
            <person name="Hasebe M."/>
            <person name="Maruyama T."/>
            <person name="Minagawa J."/>
            <person name="Obokata J."/>
            <person name="Shigenobu S."/>
        </authorList>
    </citation>
    <scope>NUCLEOTIDE SEQUENCE [LARGE SCALE GENOMIC DNA]</scope>
</reference>
<proteinExistence type="predicted"/>
<dbReference type="EMBL" id="BLXT01005946">
    <property type="protein sequence ID" value="GFO27683.1"/>
    <property type="molecule type" value="Genomic_DNA"/>
</dbReference>
<comment type="caution">
    <text evidence="2">The sequence shown here is derived from an EMBL/GenBank/DDBJ whole genome shotgun (WGS) entry which is preliminary data.</text>
</comment>
<organism evidence="2 3">
    <name type="scientific">Plakobranchus ocellatus</name>
    <dbReference type="NCBI Taxonomy" id="259542"/>
    <lineage>
        <taxon>Eukaryota</taxon>
        <taxon>Metazoa</taxon>
        <taxon>Spiralia</taxon>
        <taxon>Lophotrochozoa</taxon>
        <taxon>Mollusca</taxon>
        <taxon>Gastropoda</taxon>
        <taxon>Heterobranchia</taxon>
        <taxon>Euthyneura</taxon>
        <taxon>Panpulmonata</taxon>
        <taxon>Sacoglossa</taxon>
        <taxon>Placobranchoidea</taxon>
        <taxon>Plakobranchidae</taxon>
        <taxon>Plakobranchus</taxon>
    </lineage>
</organism>
<feature type="region of interest" description="Disordered" evidence="1">
    <location>
        <begin position="34"/>
        <end position="95"/>
    </location>
</feature>
<dbReference type="AlphaFoldDB" id="A0AAV4C745"/>
<evidence type="ECO:0000313" key="2">
    <source>
        <dbReference type="EMBL" id="GFO27683.1"/>
    </source>
</evidence>
<protein>
    <submittedName>
        <fullName evidence="2">Uncharacterized protein</fullName>
    </submittedName>
</protein>